<evidence type="ECO:0000256" key="1">
    <source>
        <dbReference type="ARBA" id="ARBA00000448"/>
    </source>
</evidence>
<dbReference type="InterPro" id="IPR013783">
    <property type="entry name" value="Ig-like_fold"/>
</dbReference>
<keyword evidence="4 7" id="KW-0732">Signal</keyword>
<feature type="signal peptide" evidence="7">
    <location>
        <begin position="1"/>
        <end position="23"/>
    </location>
</feature>
<dbReference type="InterPro" id="IPR017853">
    <property type="entry name" value="GH"/>
</dbReference>
<dbReference type="PANTHER" id="PTHR30620">
    <property type="entry name" value="PERIPLASMIC BETA-GLUCOSIDASE-RELATED"/>
    <property type="match status" value="1"/>
</dbReference>
<dbReference type="Gene3D" id="3.40.50.1700">
    <property type="entry name" value="Glycoside hydrolase family 3 C-terminal domain"/>
    <property type="match status" value="1"/>
</dbReference>
<feature type="chain" id="PRO_5045936507" description="beta-glucosidase" evidence="7">
    <location>
        <begin position="24"/>
        <end position="755"/>
    </location>
</feature>
<evidence type="ECO:0000313" key="9">
    <source>
        <dbReference type="EMBL" id="UXP32685.1"/>
    </source>
</evidence>
<reference evidence="9" key="1">
    <citation type="submission" date="2022-09" db="EMBL/GenBank/DDBJ databases">
        <title>Comparative genomics and taxonomic characterization of three novel marine species of genus Reichenbachiella exhibiting antioxidant and polysaccharide degradation activities.</title>
        <authorList>
            <person name="Muhammad N."/>
            <person name="Lee Y.-J."/>
            <person name="Ko J."/>
            <person name="Kim S.-G."/>
        </authorList>
    </citation>
    <scope>NUCLEOTIDE SEQUENCE</scope>
    <source>
        <strain evidence="9">BKB1-1</strain>
    </source>
</reference>
<evidence type="ECO:0000259" key="8">
    <source>
        <dbReference type="SMART" id="SM01217"/>
    </source>
</evidence>
<dbReference type="PANTHER" id="PTHR30620:SF16">
    <property type="entry name" value="LYSOSOMAL BETA GLUCOSIDASE"/>
    <property type="match status" value="1"/>
</dbReference>
<dbReference type="SUPFAM" id="SSF52279">
    <property type="entry name" value="Beta-D-glucan exohydrolase, C-terminal domain"/>
    <property type="match status" value="1"/>
</dbReference>
<dbReference type="Pfam" id="PF00933">
    <property type="entry name" value="Glyco_hydro_3"/>
    <property type="match status" value="1"/>
</dbReference>
<keyword evidence="6" id="KW-0326">Glycosidase</keyword>
<keyword evidence="5 9" id="KW-0378">Hydrolase</keyword>
<dbReference type="InterPro" id="IPR051915">
    <property type="entry name" value="Cellulose_Degrad_GH3"/>
</dbReference>
<keyword evidence="10" id="KW-1185">Reference proteome</keyword>
<dbReference type="InterPro" id="IPR026891">
    <property type="entry name" value="Fn3-like"/>
</dbReference>
<dbReference type="EC" id="3.2.1.21" evidence="3"/>
<evidence type="ECO:0000313" key="10">
    <source>
        <dbReference type="Proteomes" id="UP001065174"/>
    </source>
</evidence>
<dbReference type="SMART" id="SM01217">
    <property type="entry name" value="Fn3_like"/>
    <property type="match status" value="1"/>
</dbReference>
<dbReference type="PROSITE" id="PS51257">
    <property type="entry name" value="PROKAR_LIPOPROTEIN"/>
    <property type="match status" value="1"/>
</dbReference>
<dbReference type="GO" id="GO:0016787">
    <property type="term" value="F:hydrolase activity"/>
    <property type="evidence" value="ECO:0007669"/>
    <property type="project" value="UniProtKB-KW"/>
</dbReference>
<name>A0ABY6CWR1_9BACT</name>
<accession>A0ABY6CWR1</accession>
<comment type="similarity">
    <text evidence="2">Belongs to the glycosyl hydrolase 3 family.</text>
</comment>
<sequence length="755" mass="82610">MIVKYTKILFGIAAIAAISLVSCQPSTTSTSKKSQDKRVTDLISQMSTEEKVGQMTQITLSALYTDGQLDLEKLRYGIVTKNIGSILNVNGLPLSITEWHQLLTQIQDIATQETSLKIPILYGIDAIHGTTYTQGSTLFPHNIGMGATRNTDLVGQSAKITALETRASGIRWNFDPALGIARQPLWSRFEEMYGEATALSIAMGSAAIKAYEEDGLDQITAVASCMKHYLGYSVPLSGKDRTPAYIPEAQLREIFLPPFIAAVNSGTSTVMINSGEINGVPVHASKYYLTDLLRGELGFEGLAVTDWEDIIRLNYRHHVAPTNKEAVKIAINAGIDMSMVPQDYSFYDDLVALVDEGEVPMSRIDEAVYRIMKLKFDLGLFDNPYPEKAAIANFGKESYQEVALTAALESITLLKNENGTLPLDTTAKVLLMGPGANNLGALHGSWSYTWQGQDENQFADETLTLKEALEAKIGVANVICNTTGNFDDSENTNIAFLNSHAAKSDVIMLVIGEKSYAESPGGIHDLNLADNQIQLAKAAYATGKPVVLLIAEGRPRVISSIVDGADAIMQLYRPASQGAAATMEILFGDYNPNGRLPYSYPRHAGDIILYDRKHTEEVTEFVPDSYGGGGYNPQWEFGHGLSYTTFSYGEIKLDKSEYTTTDKIQVSVEVTNTGNRAGKNSIDLFVSDHYASLTPSFKVLKGFTKENFEAGESKMIRFELDSDDLSFINSEGEKTIEAGEFSVRIGDKISTFRLK</sequence>
<dbReference type="InterPro" id="IPR002772">
    <property type="entry name" value="Glyco_hydro_3_C"/>
</dbReference>
<evidence type="ECO:0000256" key="4">
    <source>
        <dbReference type="ARBA" id="ARBA00022729"/>
    </source>
</evidence>
<dbReference type="InterPro" id="IPR036962">
    <property type="entry name" value="Glyco_hydro_3_N_sf"/>
</dbReference>
<dbReference type="RefSeq" id="WP_262310120.1">
    <property type="nucleotide sequence ID" value="NZ_CP106679.1"/>
</dbReference>
<protein>
    <recommendedName>
        <fullName evidence="3">beta-glucosidase</fullName>
        <ecNumber evidence="3">3.2.1.21</ecNumber>
    </recommendedName>
</protein>
<dbReference type="Proteomes" id="UP001065174">
    <property type="component" value="Chromosome"/>
</dbReference>
<evidence type="ECO:0000256" key="7">
    <source>
        <dbReference type="SAM" id="SignalP"/>
    </source>
</evidence>
<evidence type="ECO:0000256" key="6">
    <source>
        <dbReference type="ARBA" id="ARBA00023295"/>
    </source>
</evidence>
<evidence type="ECO:0000256" key="2">
    <source>
        <dbReference type="ARBA" id="ARBA00005336"/>
    </source>
</evidence>
<dbReference type="Gene3D" id="3.20.20.300">
    <property type="entry name" value="Glycoside hydrolase, family 3, N-terminal domain"/>
    <property type="match status" value="1"/>
</dbReference>
<dbReference type="Pfam" id="PF01915">
    <property type="entry name" value="Glyco_hydro_3_C"/>
    <property type="match status" value="1"/>
</dbReference>
<dbReference type="InterPro" id="IPR001764">
    <property type="entry name" value="Glyco_hydro_3_N"/>
</dbReference>
<dbReference type="InterPro" id="IPR036881">
    <property type="entry name" value="Glyco_hydro_3_C_sf"/>
</dbReference>
<organism evidence="9 10">
    <name type="scientific">Reichenbachiella agarivorans</name>
    <dbReference type="NCBI Taxonomy" id="2979464"/>
    <lineage>
        <taxon>Bacteria</taxon>
        <taxon>Pseudomonadati</taxon>
        <taxon>Bacteroidota</taxon>
        <taxon>Cytophagia</taxon>
        <taxon>Cytophagales</taxon>
        <taxon>Reichenbachiellaceae</taxon>
        <taxon>Reichenbachiella</taxon>
    </lineage>
</organism>
<dbReference type="Pfam" id="PF14310">
    <property type="entry name" value="Fn3-like"/>
    <property type="match status" value="1"/>
</dbReference>
<dbReference type="EMBL" id="CP106679">
    <property type="protein sequence ID" value="UXP32685.1"/>
    <property type="molecule type" value="Genomic_DNA"/>
</dbReference>
<evidence type="ECO:0000256" key="5">
    <source>
        <dbReference type="ARBA" id="ARBA00022801"/>
    </source>
</evidence>
<dbReference type="SUPFAM" id="SSF51445">
    <property type="entry name" value="(Trans)glycosidases"/>
    <property type="match status" value="1"/>
</dbReference>
<evidence type="ECO:0000256" key="3">
    <source>
        <dbReference type="ARBA" id="ARBA00012744"/>
    </source>
</evidence>
<feature type="domain" description="Fibronectin type III-like" evidence="8">
    <location>
        <begin position="684"/>
        <end position="749"/>
    </location>
</feature>
<comment type="catalytic activity">
    <reaction evidence="1">
        <text>Hydrolysis of terminal, non-reducing beta-D-glucosyl residues with release of beta-D-glucose.</text>
        <dbReference type="EC" id="3.2.1.21"/>
    </reaction>
</comment>
<gene>
    <name evidence="9" type="ORF">N6H18_01735</name>
</gene>
<dbReference type="Gene3D" id="2.60.40.10">
    <property type="entry name" value="Immunoglobulins"/>
    <property type="match status" value="1"/>
</dbReference>
<proteinExistence type="inferred from homology"/>
<dbReference type="PRINTS" id="PR00133">
    <property type="entry name" value="GLHYDRLASE3"/>
</dbReference>